<keyword evidence="1" id="KW-1133">Transmembrane helix</keyword>
<reference evidence="3 4" key="1">
    <citation type="submission" date="2014-03" db="EMBL/GenBank/DDBJ databases">
        <title>Genomics of Bifidobacteria.</title>
        <authorList>
            <person name="Ventura M."/>
            <person name="Milani C."/>
            <person name="Lugli G.A."/>
        </authorList>
    </citation>
    <scope>NUCLEOTIDE SEQUENCE [LARGE SCALE GENOMIC DNA]</scope>
    <source>
        <strain evidence="3 4">DSM 22767</strain>
    </source>
</reference>
<evidence type="ECO:0000259" key="2">
    <source>
        <dbReference type="Pfam" id="PF04536"/>
    </source>
</evidence>
<feature type="transmembrane region" description="Helical" evidence="1">
    <location>
        <begin position="207"/>
        <end position="229"/>
    </location>
</feature>
<dbReference type="OrthoDB" id="3240422at2"/>
<dbReference type="AlphaFoldDB" id="A0A086ZFT4"/>
<keyword evidence="1" id="KW-0472">Membrane</keyword>
<protein>
    <recommendedName>
        <fullName evidence="2">TPM domain-containing protein</fullName>
    </recommendedName>
</protein>
<dbReference type="EMBL" id="JGYP01000002">
    <property type="protein sequence ID" value="KFI45384.1"/>
    <property type="molecule type" value="Genomic_DNA"/>
</dbReference>
<dbReference type="RefSeq" id="WP_052118159.1">
    <property type="nucleotide sequence ID" value="NZ_JDUS01000005.1"/>
</dbReference>
<keyword evidence="4" id="KW-1185">Reference proteome</keyword>
<dbReference type="Proteomes" id="UP000029096">
    <property type="component" value="Unassembled WGS sequence"/>
</dbReference>
<name>A0A086ZFT4_9BIFI</name>
<dbReference type="InterPro" id="IPR007621">
    <property type="entry name" value="TPM_dom"/>
</dbReference>
<dbReference type="eggNOG" id="ENOG5031Y3Y">
    <property type="taxonomic scope" value="Bacteria"/>
</dbReference>
<evidence type="ECO:0000313" key="4">
    <source>
        <dbReference type="Proteomes" id="UP000029096"/>
    </source>
</evidence>
<feature type="domain" description="TPM" evidence="2">
    <location>
        <begin position="74"/>
        <end position="195"/>
    </location>
</feature>
<organism evidence="3 4">
    <name type="scientific">Bifidobacterium bohemicum DSM 22767</name>
    <dbReference type="NCBI Taxonomy" id="1437606"/>
    <lineage>
        <taxon>Bacteria</taxon>
        <taxon>Bacillati</taxon>
        <taxon>Actinomycetota</taxon>
        <taxon>Actinomycetes</taxon>
        <taxon>Bifidobacteriales</taxon>
        <taxon>Bifidobacteriaceae</taxon>
        <taxon>Bifidobacterium</taxon>
    </lineage>
</organism>
<proteinExistence type="predicted"/>
<keyword evidence="1" id="KW-0812">Transmembrane</keyword>
<feature type="transmembrane region" description="Helical" evidence="1">
    <location>
        <begin position="35"/>
        <end position="54"/>
    </location>
</feature>
<comment type="caution">
    <text evidence="3">The sequence shown here is derived from an EMBL/GenBank/DDBJ whole genome shotgun (WGS) entry which is preliminary data.</text>
</comment>
<dbReference type="Pfam" id="PF04536">
    <property type="entry name" value="TPM_phosphatase"/>
    <property type="match status" value="1"/>
</dbReference>
<evidence type="ECO:0000256" key="1">
    <source>
        <dbReference type="SAM" id="Phobius"/>
    </source>
</evidence>
<accession>A0A086ZFT4</accession>
<dbReference type="Gene3D" id="3.10.310.50">
    <property type="match status" value="1"/>
</dbReference>
<gene>
    <name evidence="3" type="ORF">BBOH_1207</name>
</gene>
<sequence length="247" mass="27440">MLTHYDNDKSLESRFGLETQKLVELCRVSSRGRGINKVIGLFIILFILLLAFIVPPDRPAYAASAYGNMTNGSVTDTQNVLGGQSGRISDEISSTYQQTGVHVRLLFLASFEGAKNPDRWVADVLQSTKPNPNTVMLAVASNDGRLVVAVSENSDRWLQNQKYVDQMSQAALNPLQKDKSPDWPGCAIAFMEEIQTIHHQRQTTRRIIIIVVCLAVILLVGVIAGRLLVSRSRRNGRGRHSVNRSRK</sequence>
<dbReference type="STRING" id="1437606.BBOH_1207"/>
<evidence type="ECO:0000313" key="3">
    <source>
        <dbReference type="EMBL" id="KFI45384.1"/>
    </source>
</evidence>